<feature type="domain" description="ARC105/Med15 mediator subunit C-terminal" evidence="3">
    <location>
        <begin position="490"/>
        <end position="594"/>
    </location>
</feature>
<feature type="region of interest" description="Disordered" evidence="2">
    <location>
        <begin position="1"/>
        <end position="26"/>
    </location>
</feature>
<accession>A0A0K0E6Z9</accession>
<dbReference type="AlphaFoldDB" id="A0A0K0E6Z9"/>
<feature type="compositionally biased region" description="Polar residues" evidence="2">
    <location>
        <begin position="232"/>
        <end position="244"/>
    </location>
</feature>
<dbReference type="STRING" id="6248.A0A0K0E6Z9"/>
<protein>
    <submittedName>
        <fullName evidence="6">Mediator complex subunit 15</fullName>
    </submittedName>
    <submittedName>
        <fullName evidence="5">WD40-repeat-containing domain</fullName>
    </submittedName>
</protein>
<evidence type="ECO:0000259" key="3">
    <source>
        <dbReference type="Pfam" id="PF21539"/>
    </source>
</evidence>
<keyword evidence="1" id="KW-0175">Coiled coil</keyword>
<feature type="coiled-coil region" evidence="1">
    <location>
        <begin position="291"/>
        <end position="345"/>
    </location>
</feature>
<evidence type="ECO:0000256" key="1">
    <source>
        <dbReference type="SAM" id="Coils"/>
    </source>
</evidence>
<proteinExistence type="predicted"/>
<organism evidence="5">
    <name type="scientific">Strongyloides stercoralis</name>
    <name type="common">Threadworm</name>
    <dbReference type="NCBI Taxonomy" id="6248"/>
    <lineage>
        <taxon>Eukaryota</taxon>
        <taxon>Metazoa</taxon>
        <taxon>Ecdysozoa</taxon>
        <taxon>Nematoda</taxon>
        <taxon>Chromadorea</taxon>
        <taxon>Rhabditida</taxon>
        <taxon>Tylenchina</taxon>
        <taxon>Panagrolaimomorpha</taxon>
        <taxon>Strongyloidoidea</taxon>
        <taxon>Strongyloididae</taxon>
        <taxon>Strongyloides</taxon>
    </lineage>
</organism>
<evidence type="ECO:0000256" key="2">
    <source>
        <dbReference type="SAM" id="MobiDB-lite"/>
    </source>
</evidence>
<feature type="region of interest" description="Disordered" evidence="2">
    <location>
        <begin position="43"/>
        <end position="74"/>
    </location>
</feature>
<feature type="compositionally biased region" description="Low complexity" evidence="2">
    <location>
        <begin position="45"/>
        <end position="68"/>
    </location>
</feature>
<evidence type="ECO:0000313" key="4">
    <source>
        <dbReference type="Proteomes" id="UP000035681"/>
    </source>
</evidence>
<dbReference type="InterPro" id="IPR048386">
    <property type="entry name" value="Med15_C"/>
</dbReference>
<name>A0A0K0E6Z9_STRER</name>
<keyword evidence="4" id="KW-1185">Reference proteome</keyword>
<dbReference type="Proteomes" id="UP000035681">
    <property type="component" value="Unplaced"/>
</dbReference>
<evidence type="ECO:0000313" key="5">
    <source>
        <dbReference type="WBParaSite" id="SSTP_0000527300.1"/>
    </source>
</evidence>
<dbReference type="Pfam" id="PF21539">
    <property type="entry name" value="Med15_C"/>
    <property type="match status" value="1"/>
</dbReference>
<evidence type="ECO:0000313" key="6">
    <source>
        <dbReference type="WBParaSite" id="TCONS_00001820.p1"/>
    </source>
</evidence>
<dbReference type="WBParaSite" id="SSTP_0000527300.1">
    <property type="protein sequence ID" value="SSTP_0000527300.1"/>
    <property type="gene ID" value="SSTP_0000527300"/>
</dbReference>
<reference evidence="5" key="1">
    <citation type="submission" date="2015-08" db="UniProtKB">
        <authorList>
            <consortium name="WormBaseParasite"/>
        </authorList>
    </citation>
    <scope>IDENTIFICATION</scope>
</reference>
<feature type="compositionally biased region" description="Basic and acidic residues" evidence="2">
    <location>
        <begin position="214"/>
        <end position="229"/>
    </location>
</feature>
<feature type="region of interest" description="Disordered" evidence="2">
    <location>
        <begin position="214"/>
        <end position="255"/>
    </location>
</feature>
<sequence>MNPSNIQGQIPRQMSGQGPNDGQNYIRQGIPQQIHGLPQQYFGHQYPNHQFTPQQQQQQQQHPFHQYNVNPQYGGQHMLQSQNLQSNNPYQPQNNVFQQQVSRFQDRPINQQHPMKDDQQLHNAHFRGTNFIPGPNDRTFPGSQKLHSDPNRHINFQQQQIDNKVISHHPPQYHEQRINNKRYEPINQPHPLPPQMYYINQKKADVQERTVFEGKRESLDNLSEEDKRKLSITKNSQSNANDYQKGSGGPQFGSNINEEVKNLQKIPNQLGSIQYPVMAPNNQIHHVMVRREEIDLEYEKAIKKLKENKQKIKLLLERQQMDGEITDCKEKIDKLERIIHSKEKVSLNLINKFINVTDAKIKDENLCKPVIDAFDNIVKSGSNYKIFQIPHYDPFQVIKKKLGEPDYVKYTRPVNDSNPLPYYLRKKESEDEEVDKKMIEKEDKVVNKINIENYQYEVINAIDEKTTLIIGKDGKEHLVILTGNDKYLMLSEVVTKDLKLCTGNFKIDPENIPISEHCREINVIITFNEIFIPPLYLLIPVEYPKEICTIINPSFNEKNINSYLCKIISKVEQALPYHSNHRDIKNIVKTWMDLAMTV</sequence>
<dbReference type="WBParaSite" id="TCONS_00001820.p1">
    <property type="protein sequence ID" value="TCONS_00001820.p1"/>
    <property type="gene ID" value="XLOC_001722"/>
</dbReference>